<dbReference type="STRING" id="1871336.BBG48_00935"/>
<dbReference type="RefSeq" id="WP_068911625.1">
    <property type="nucleotide sequence ID" value="NZ_MBEW02000001.1"/>
</dbReference>
<dbReference type="EMBL" id="MBEW02000001">
    <property type="protein sequence ID" value="RDY22257.1"/>
    <property type="molecule type" value="Genomic_DNA"/>
</dbReference>
<accession>A0A371IP47</accession>
<dbReference type="AlphaFoldDB" id="A0A371IP47"/>
<organism evidence="1 2">
    <name type="scientific">Criibacterium bergeronii</name>
    <dbReference type="NCBI Taxonomy" id="1871336"/>
    <lineage>
        <taxon>Bacteria</taxon>
        <taxon>Bacillati</taxon>
        <taxon>Bacillota</taxon>
        <taxon>Clostridia</taxon>
        <taxon>Peptostreptococcales</taxon>
        <taxon>Filifactoraceae</taxon>
        <taxon>Criibacterium</taxon>
    </lineage>
</organism>
<sequence>MIWYDYDELEERIFAYISHIYKSDMQEDKKNELIDKILGTVNNAHTHEAIDTYDDYYEDMNEKLKENVAKFYDDETMEQEQFFSCNGLLDDDDLTDFDGLVDIIGDADDLVITMQERPNQDNGDGQGKSW</sequence>
<dbReference type="Proteomes" id="UP000093352">
    <property type="component" value="Unassembled WGS sequence"/>
</dbReference>
<keyword evidence="2" id="KW-1185">Reference proteome</keyword>
<comment type="caution">
    <text evidence="1">The sequence shown here is derived from an EMBL/GenBank/DDBJ whole genome shotgun (WGS) entry which is preliminary data.</text>
</comment>
<evidence type="ECO:0000313" key="1">
    <source>
        <dbReference type="EMBL" id="RDY22257.1"/>
    </source>
</evidence>
<gene>
    <name evidence="1" type="ORF">BBG48_000640</name>
</gene>
<reference evidence="1 2" key="1">
    <citation type="journal article" date="2016" name="Genome Announc.">
        <title>Draft Genome Sequence of Criibacterium bergeronii gen. nov., sp. nov., Strain CCRI-22567T, Isolated from a Vaginal Sample from a Woman with Bacterial Vaginosis.</title>
        <authorList>
            <person name="Maheux A.F."/>
            <person name="Berube E."/>
            <person name="Boudreau D.K."/>
            <person name="Raymond F."/>
            <person name="Corbeil J."/>
            <person name="Roy P.H."/>
            <person name="Boissinot M."/>
            <person name="Omar R.F."/>
        </authorList>
    </citation>
    <scope>NUCLEOTIDE SEQUENCE [LARGE SCALE GENOMIC DNA]</scope>
    <source>
        <strain evidence="1 2">CCRI-22567</strain>
    </source>
</reference>
<name>A0A371IP47_9FIRM</name>
<protein>
    <submittedName>
        <fullName evidence="1">Uncharacterized protein</fullName>
    </submittedName>
</protein>
<evidence type="ECO:0000313" key="2">
    <source>
        <dbReference type="Proteomes" id="UP000093352"/>
    </source>
</evidence>
<proteinExistence type="predicted"/>